<evidence type="ECO:0000256" key="1">
    <source>
        <dbReference type="SAM" id="Phobius"/>
    </source>
</evidence>
<dbReference type="RefSeq" id="WP_136361510.1">
    <property type="nucleotide sequence ID" value="NZ_VRYN01000001.1"/>
</dbReference>
<keyword evidence="1" id="KW-1133">Transmembrane helix</keyword>
<comment type="caution">
    <text evidence="2">The sequence shown here is derived from an EMBL/GenBank/DDBJ whole genome shotgun (WGS) entry which is preliminary data.</text>
</comment>
<evidence type="ECO:0000313" key="2">
    <source>
        <dbReference type="EMBL" id="TYO81792.1"/>
    </source>
</evidence>
<reference evidence="2 3" key="1">
    <citation type="submission" date="2019-07" db="EMBL/GenBank/DDBJ databases">
        <title>Genomic Encyclopedia of Archaeal and Bacterial Type Strains, Phase II (KMG-II): from individual species to whole genera.</title>
        <authorList>
            <person name="Goeker M."/>
        </authorList>
    </citation>
    <scope>NUCLEOTIDE SEQUENCE [LARGE SCALE GENOMIC DNA]</scope>
    <source>
        <strain evidence="2 3">DSM 3754</strain>
    </source>
</reference>
<sequence>MADTKQVLRDLWADTPMTEDDSIVKPHVKNFMIYAVGLGILVGIVNIILGAALGVIGAIIALPLNLFVAYKVVTKMFTEVDALVARRIRRREGNLTENLSE</sequence>
<keyword evidence="1" id="KW-0472">Membrane</keyword>
<dbReference type="GeneID" id="39855717"/>
<keyword evidence="1" id="KW-0812">Transmembrane</keyword>
<evidence type="ECO:0000313" key="3">
    <source>
        <dbReference type="Proteomes" id="UP000323075"/>
    </source>
</evidence>
<gene>
    <name evidence="2" type="ORF">APQ99_00302</name>
</gene>
<protein>
    <submittedName>
        <fullName evidence="2">Uncharacterized protein</fullName>
    </submittedName>
</protein>
<dbReference type="AlphaFoldDB" id="A0A663AAJ4"/>
<name>A0A663AAJ4_HALS9</name>
<proteinExistence type="predicted"/>
<accession>A0A663AAJ4</accession>
<dbReference type="Proteomes" id="UP000323075">
    <property type="component" value="Unassembled WGS sequence"/>
</dbReference>
<organism evidence="2 3">
    <name type="scientific">Halobacterium salinarum (strain ATCC 33171 / DSM 3754 / JCM 8978 / NBRC 102687 / NCIMB 764 / 91-R6)</name>
    <dbReference type="NCBI Taxonomy" id="2597657"/>
    <lineage>
        <taxon>Archaea</taxon>
        <taxon>Methanobacteriati</taxon>
        <taxon>Methanobacteriota</taxon>
        <taxon>Stenosarchaea group</taxon>
        <taxon>Halobacteria</taxon>
        <taxon>Halobacteriales</taxon>
        <taxon>Halobacteriaceae</taxon>
        <taxon>Halobacterium</taxon>
    </lineage>
</organism>
<feature type="transmembrane region" description="Helical" evidence="1">
    <location>
        <begin position="31"/>
        <end position="49"/>
    </location>
</feature>
<dbReference type="EMBL" id="VRYN01000001">
    <property type="protein sequence ID" value="TYO81792.1"/>
    <property type="molecule type" value="Genomic_DNA"/>
</dbReference>